<evidence type="ECO:0000259" key="1">
    <source>
        <dbReference type="Pfam" id="PF10543"/>
    </source>
</evidence>
<evidence type="ECO:0000313" key="2">
    <source>
        <dbReference type="EMBL" id="CUU79833.1"/>
    </source>
</evidence>
<dbReference type="Proteomes" id="UP000052245">
    <property type="component" value="Unassembled WGS sequence"/>
</dbReference>
<dbReference type="EMBL" id="FAVC01000002">
    <property type="protein sequence ID" value="CUU82463.1"/>
    <property type="molecule type" value="Genomic_DNA"/>
</dbReference>
<evidence type="ECO:0000313" key="4">
    <source>
        <dbReference type="Proteomes" id="UP000052237"/>
    </source>
</evidence>
<comment type="caution">
    <text evidence="2">The sequence shown here is derived from an EMBL/GenBank/DDBJ whole genome shotgun (WGS) entry which is preliminary data.</text>
</comment>
<gene>
    <name evidence="2" type="ORF">ERS686654_01119</name>
    <name evidence="3" type="ORF">ERS739223_00960</name>
</gene>
<protein>
    <submittedName>
        <fullName evidence="2">ORF6N domain</fullName>
    </submittedName>
</protein>
<name>A0A0S4RKR8_CAMHY</name>
<feature type="domain" description="KilA-N DNA-binding" evidence="1">
    <location>
        <begin position="12"/>
        <end position="96"/>
    </location>
</feature>
<dbReference type="RefSeq" id="WP_196479783.1">
    <property type="nucleotide sequence ID" value="NZ_CP040464.1"/>
</dbReference>
<proteinExistence type="predicted"/>
<dbReference type="EMBL" id="FAVB01000002">
    <property type="protein sequence ID" value="CUU79833.1"/>
    <property type="molecule type" value="Genomic_DNA"/>
</dbReference>
<reference evidence="4 5" key="1">
    <citation type="submission" date="2015-11" db="EMBL/GenBank/DDBJ databases">
        <authorList>
            <consortium name="Pathogen Informatics"/>
        </authorList>
    </citation>
    <scope>NUCLEOTIDE SEQUENCE [LARGE SCALE GENOMIC DNA]</scope>
    <source>
        <strain evidence="2 4">006A-0059</strain>
        <strain evidence="3 5">007A-0283</strain>
    </source>
</reference>
<dbReference type="Pfam" id="PF10543">
    <property type="entry name" value="ORF6N"/>
    <property type="match status" value="1"/>
</dbReference>
<sequence length="182" mass="21191">MDIIKIEEIESLILEIKNQKVLLDRDVANIYGVETKRINEAVKNNPDRFPKDYIIEVEKDIKNELVENFDRFKTLKHTTVNPKAFTEKGIYMLATILTSKKAIQTTIEIIETFSKIKELSRNVKELSTIKDKKEQKNLMQKSGELISEILDNDLHVNEAETTIELNFAVLKFKHTIKKKKDD</sequence>
<dbReference type="InterPro" id="IPR018873">
    <property type="entry name" value="KilA-N_DNA-bd_domain"/>
</dbReference>
<evidence type="ECO:0000313" key="5">
    <source>
        <dbReference type="Proteomes" id="UP000052245"/>
    </source>
</evidence>
<accession>A0A9W5ARJ0</accession>
<organism evidence="2 4">
    <name type="scientific">Campylobacter hyointestinalis subsp. hyointestinalis</name>
    <dbReference type="NCBI Taxonomy" id="91352"/>
    <lineage>
        <taxon>Bacteria</taxon>
        <taxon>Pseudomonadati</taxon>
        <taxon>Campylobacterota</taxon>
        <taxon>Epsilonproteobacteria</taxon>
        <taxon>Campylobacterales</taxon>
        <taxon>Campylobacteraceae</taxon>
        <taxon>Campylobacter</taxon>
    </lineage>
</organism>
<dbReference type="Proteomes" id="UP000052237">
    <property type="component" value="Unassembled WGS sequence"/>
</dbReference>
<keyword evidence="4" id="KW-1185">Reference proteome</keyword>
<accession>A0A0S4RKR8</accession>
<dbReference type="AlphaFoldDB" id="A0A0S4RKR8"/>
<evidence type="ECO:0000313" key="3">
    <source>
        <dbReference type="EMBL" id="CUU82463.1"/>
    </source>
</evidence>